<dbReference type="AlphaFoldDB" id="A0A6J6DP18"/>
<sequence length="392" mass="42179">MSVLTVDHVVPGWEPVRDALLEGFHNGEDHGAGVAVYHRGACVVDVMGGWRDREHTIPYGPDALQTVFSTTKGIMSIAVAMCVQRGLIDYSEKVAKYWPEFAQAGKQDVTVAQLLAHRAGLYTLQDQVSLEDALNWDTMVTRLAATEPLLPLDSVHAYHAITFGWLAGELVRRVDGRSVSEFVRDEIARPLGAEFFIGLPEELETRVARLMAHPLPSFPLEIAKIMLDRGGPGTKGEAALSLNGAFAPGAFNKPEVHRAQVPGANGIGNARALAKIYAACVGQVDGVQLLTPATVAQATVSMTPVDEVDAVLLSQTDFAMGFMRHNEHYRFTGPEAFGHTGAGGSASFADPSRHLGFSYVMNTMMTVYDEDPRRARLIAAAKHCADAASASA</sequence>
<dbReference type="SUPFAM" id="SSF56601">
    <property type="entry name" value="beta-lactamase/transpeptidase-like"/>
    <property type="match status" value="1"/>
</dbReference>
<dbReference type="PANTHER" id="PTHR43319">
    <property type="entry name" value="BETA-LACTAMASE-RELATED"/>
    <property type="match status" value="1"/>
</dbReference>
<gene>
    <name evidence="2" type="ORF">UFOPK1704_00035</name>
</gene>
<organism evidence="2">
    <name type="scientific">freshwater metagenome</name>
    <dbReference type="NCBI Taxonomy" id="449393"/>
    <lineage>
        <taxon>unclassified sequences</taxon>
        <taxon>metagenomes</taxon>
        <taxon>ecological metagenomes</taxon>
    </lineage>
</organism>
<evidence type="ECO:0000313" key="2">
    <source>
        <dbReference type="EMBL" id="CAB4562888.1"/>
    </source>
</evidence>
<reference evidence="2" key="1">
    <citation type="submission" date="2020-05" db="EMBL/GenBank/DDBJ databases">
        <authorList>
            <person name="Chiriac C."/>
            <person name="Salcher M."/>
            <person name="Ghai R."/>
            <person name="Kavagutti S V."/>
        </authorList>
    </citation>
    <scope>NUCLEOTIDE SEQUENCE</scope>
</reference>
<accession>A0A6J6DP18</accession>
<dbReference type="InterPro" id="IPR052907">
    <property type="entry name" value="Beta-lactamase/esterase"/>
</dbReference>
<protein>
    <submittedName>
        <fullName evidence="2">Unannotated protein</fullName>
    </submittedName>
</protein>
<dbReference type="InterPro" id="IPR001466">
    <property type="entry name" value="Beta-lactam-related"/>
</dbReference>
<evidence type="ECO:0000259" key="1">
    <source>
        <dbReference type="Pfam" id="PF00144"/>
    </source>
</evidence>
<feature type="domain" description="Beta-lactamase-related" evidence="1">
    <location>
        <begin position="30"/>
        <end position="379"/>
    </location>
</feature>
<name>A0A6J6DP18_9ZZZZ</name>
<proteinExistence type="predicted"/>
<dbReference type="InterPro" id="IPR012338">
    <property type="entry name" value="Beta-lactam/transpept-like"/>
</dbReference>
<dbReference type="PANTHER" id="PTHR43319:SF3">
    <property type="entry name" value="BETA-LACTAMASE-RELATED DOMAIN-CONTAINING PROTEIN"/>
    <property type="match status" value="1"/>
</dbReference>
<dbReference type="Gene3D" id="3.40.710.10">
    <property type="entry name" value="DD-peptidase/beta-lactamase superfamily"/>
    <property type="match status" value="1"/>
</dbReference>
<dbReference type="EMBL" id="CAEZTQ010000002">
    <property type="protein sequence ID" value="CAB4562888.1"/>
    <property type="molecule type" value="Genomic_DNA"/>
</dbReference>
<dbReference type="Pfam" id="PF00144">
    <property type="entry name" value="Beta-lactamase"/>
    <property type="match status" value="1"/>
</dbReference>